<evidence type="ECO:0000256" key="10">
    <source>
        <dbReference type="ARBA" id="ARBA00022958"/>
    </source>
</evidence>
<evidence type="ECO:0000256" key="5">
    <source>
        <dbReference type="ARBA" id="ARBA00022723"/>
    </source>
</evidence>
<dbReference type="GO" id="GO:0019303">
    <property type="term" value="P:D-ribose catabolic process"/>
    <property type="evidence" value="ECO:0007669"/>
    <property type="project" value="UniProtKB-UniRule"/>
</dbReference>
<comment type="pathway">
    <text evidence="12">Carbohydrate metabolism; D-ribose degradation; D-ribose 5-phosphate from beta-D-ribopyranose: step 2/2.</text>
</comment>
<evidence type="ECO:0000256" key="9">
    <source>
        <dbReference type="ARBA" id="ARBA00022842"/>
    </source>
</evidence>
<feature type="binding site" evidence="12">
    <location>
        <position position="189"/>
    </location>
    <ligand>
        <name>ATP</name>
        <dbReference type="ChEBI" id="CHEBI:30616"/>
    </ligand>
</feature>
<comment type="caution">
    <text evidence="12">Lacks conserved residue(s) required for the propagation of feature annotation.</text>
</comment>
<dbReference type="AlphaFoldDB" id="A0A7V4XRR0"/>
<protein>
    <recommendedName>
        <fullName evidence="3 12">Ribokinase</fullName>
        <shortName evidence="12">RK</shortName>
        <ecNumber evidence="2 12">2.7.1.15</ecNumber>
    </recommendedName>
</protein>
<comment type="function">
    <text evidence="12">Catalyzes the phosphorylation of ribose at O-5 in a reaction requiring ATP and magnesium. The resulting D-ribose-5-phosphate can then be used either for sythesis of nucleotides, histidine, and tryptophan, or as a component of the pentose phosphate pathway.</text>
</comment>
<feature type="binding site" evidence="12">
    <location>
        <position position="288"/>
    </location>
    <ligand>
        <name>K(+)</name>
        <dbReference type="ChEBI" id="CHEBI:29103"/>
    </ligand>
</feature>
<evidence type="ECO:0000256" key="4">
    <source>
        <dbReference type="ARBA" id="ARBA00022679"/>
    </source>
</evidence>
<comment type="similarity">
    <text evidence="12">Belongs to the carbohydrate kinase PfkB family. Ribokinase subfamily.</text>
</comment>
<comment type="catalytic activity">
    <reaction evidence="12">
        <text>D-ribose + ATP = D-ribose 5-phosphate + ADP + H(+)</text>
        <dbReference type="Rhea" id="RHEA:13697"/>
        <dbReference type="ChEBI" id="CHEBI:15378"/>
        <dbReference type="ChEBI" id="CHEBI:30616"/>
        <dbReference type="ChEBI" id="CHEBI:47013"/>
        <dbReference type="ChEBI" id="CHEBI:78346"/>
        <dbReference type="ChEBI" id="CHEBI:456216"/>
        <dbReference type="EC" id="2.7.1.15"/>
    </reaction>
</comment>
<evidence type="ECO:0000256" key="1">
    <source>
        <dbReference type="ARBA" id="ARBA00005380"/>
    </source>
</evidence>
<keyword evidence="10 12" id="KW-0630">Potassium</keyword>
<feature type="binding site" evidence="12">
    <location>
        <begin position="225"/>
        <end position="230"/>
    </location>
    <ligand>
        <name>ATP</name>
        <dbReference type="ChEBI" id="CHEBI:30616"/>
    </ligand>
</feature>
<gene>
    <name evidence="12 14" type="primary">rbsK</name>
    <name evidence="14" type="ORF">ENW50_04500</name>
</gene>
<feature type="active site" description="Proton acceptor" evidence="12">
    <location>
        <position position="258"/>
    </location>
</feature>
<evidence type="ECO:0000313" key="14">
    <source>
        <dbReference type="EMBL" id="HGY93937.1"/>
    </source>
</evidence>
<feature type="binding site" evidence="12">
    <location>
        <position position="145"/>
    </location>
    <ligand>
        <name>substrate</name>
    </ligand>
</feature>
<keyword evidence="5 12" id="KW-0479">Metal-binding</keyword>
<dbReference type="Pfam" id="PF00294">
    <property type="entry name" value="PfkB"/>
    <property type="match status" value="1"/>
</dbReference>
<keyword evidence="11 12" id="KW-0119">Carbohydrate metabolism</keyword>
<evidence type="ECO:0000256" key="11">
    <source>
        <dbReference type="ARBA" id="ARBA00023277"/>
    </source>
</evidence>
<dbReference type="InterPro" id="IPR011611">
    <property type="entry name" value="PfkB_dom"/>
</dbReference>
<dbReference type="EC" id="2.7.1.15" evidence="2 12"/>
<dbReference type="PANTHER" id="PTHR10584:SF166">
    <property type="entry name" value="RIBOKINASE"/>
    <property type="match status" value="1"/>
</dbReference>
<comment type="subunit">
    <text evidence="12">Homodimer.</text>
</comment>
<comment type="activity regulation">
    <text evidence="12">Activated by a monovalent cation that binds near, but not in, the active site. The most likely occupant of the site in vivo is potassium. Ion binding induces a conformational change that may alter substrate affinity.</text>
</comment>
<comment type="caution">
    <text evidence="14">The sequence shown here is derived from an EMBL/GenBank/DDBJ whole genome shotgun (WGS) entry which is preliminary data.</text>
</comment>
<dbReference type="PANTHER" id="PTHR10584">
    <property type="entry name" value="SUGAR KINASE"/>
    <property type="match status" value="1"/>
</dbReference>
<feature type="binding site" evidence="12">
    <location>
        <position position="291"/>
    </location>
    <ligand>
        <name>K(+)</name>
        <dbReference type="ChEBI" id="CHEBI:29103"/>
    </ligand>
</feature>
<keyword evidence="4 12" id="KW-0808">Transferase</keyword>
<evidence type="ECO:0000256" key="8">
    <source>
        <dbReference type="ARBA" id="ARBA00022840"/>
    </source>
</evidence>
<feature type="binding site" evidence="12">
    <location>
        <position position="293"/>
    </location>
    <ligand>
        <name>K(+)</name>
        <dbReference type="ChEBI" id="CHEBI:29103"/>
    </ligand>
</feature>
<evidence type="ECO:0000256" key="6">
    <source>
        <dbReference type="ARBA" id="ARBA00022741"/>
    </source>
</evidence>
<evidence type="ECO:0000256" key="12">
    <source>
        <dbReference type="HAMAP-Rule" id="MF_01987"/>
    </source>
</evidence>
<name>A0A7V4XRR0_9BACT</name>
<dbReference type="HAMAP" id="MF_01987">
    <property type="entry name" value="Ribokinase"/>
    <property type="match status" value="1"/>
</dbReference>
<dbReference type="PRINTS" id="PR00990">
    <property type="entry name" value="RIBOKINASE"/>
</dbReference>
<keyword evidence="6 12" id="KW-0547">Nucleotide-binding</keyword>
<comment type="cofactor">
    <cofactor evidence="12">
        <name>Mg(2+)</name>
        <dbReference type="ChEBI" id="CHEBI:18420"/>
    </cofactor>
    <text evidence="12">Requires a divalent cation, most likely magnesium in vivo, as an electrophilic catalyst to aid phosphoryl group transfer. It is the chelate of the metal and the nucleotide that is the actual substrate.</text>
</comment>
<feature type="binding site" evidence="12">
    <location>
        <begin position="257"/>
        <end position="258"/>
    </location>
    <ligand>
        <name>ATP</name>
        <dbReference type="ChEBI" id="CHEBI:30616"/>
    </ligand>
</feature>
<dbReference type="InterPro" id="IPR002139">
    <property type="entry name" value="Ribo/fructo_kinase"/>
</dbReference>
<dbReference type="GO" id="GO:0005829">
    <property type="term" value="C:cytosol"/>
    <property type="evidence" value="ECO:0007669"/>
    <property type="project" value="TreeGrafter"/>
</dbReference>
<comment type="subcellular location">
    <subcellularLocation>
        <location evidence="12">Cytoplasm</location>
    </subcellularLocation>
</comment>
<dbReference type="GO" id="GO:0005524">
    <property type="term" value="F:ATP binding"/>
    <property type="evidence" value="ECO:0007669"/>
    <property type="project" value="UniProtKB-UniRule"/>
</dbReference>
<sequence length="312" mass="31546">MTSAQKNVTVMGIFALDLAFRTHKLPAWGETVVGSSLATAPGGKGTNQAIAAARLGAETYFLSKIGADAFGHIAEAAYREAGVRTEFLRRDPHAATGAAAILLDDATGENAIVVSPGASSALTVAEIDAAHEAIAHSACFLTQCELPLTLVRHALGLARSLGVPTILNPAPAVAGAQSLLPLCDFVTPNEHEAQALTGLPVSTLAEAEAAADALLAHGARHAILTLGARGAFVKSATLKQHIPAFDAGPVVDTTGAGDAFNAGLAAALAEGMGVIAAARFGCAVAGIAVTRPGTSPSMPRRHEVEALLARHA</sequence>
<dbReference type="Gene3D" id="3.40.1190.20">
    <property type="match status" value="1"/>
</dbReference>
<dbReference type="GO" id="GO:0004747">
    <property type="term" value="F:ribokinase activity"/>
    <property type="evidence" value="ECO:0007669"/>
    <property type="project" value="UniProtKB-UniRule"/>
</dbReference>
<comment type="similarity">
    <text evidence="1">Belongs to the carbohydrate kinase pfkB family.</text>
</comment>
<accession>A0A7V4XRR0</accession>
<feature type="binding site" evidence="12">
    <location>
        <position position="297"/>
    </location>
    <ligand>
        <name>K(+)</name>
        <dbReference type="ChEBI" id="CHEBI:29103"/>
    </ligand>
</feature>
<dbReference type="InterPro" id="IPR011877">
    <property type="entry name" value="Ribokinase"/>
</dbReference>
<feature type="binding site" evidence="12">
    <location>
        <position position="258"/>
    </location>
    <ligand>
        <name>substrate</name>
    </ligand>
</feature>
<dbReference type="EMBL" id="DTKL01000021">
    <property type="protein sequence ID" value="HGY93937.1"/>
    <property type="molecule type" value="Genomic_DNA"/>
</dbReference>
<dbReference type="UniPathway" id="UPA00916">
    <property type="reaction ID" value="UER00889"/>
</dbReference>
<feature type="binding site" evidence="12">
    <location>
        <position position="252"/>
    </location>
    <ligand>
        <name>K(+)</name>
        <dbReference type="ChEBI" id="CHEBI:29103"/>
    </ligand>
</feature>
<dbReference type="InterPro" id="IPR029056">
    <property type="entry name" value="Ribokinase-like"/>
</dbReference>
<feature type="domain" description="Carbohydrate kinase PfkB" evidence="13">
    <location>
        <begin position="6"/>
        <end position="299"/>
    </location>
</feature>
<dbReference type="GO" id="GO:0046872">
    <property type="term" value="F:metal ion binding"/>
    <property type="evidence" value="ECO:0007669"/>
    <property type="project" value="UniProtKB-KW"/>
</dbReference>
<dbReference type="PROSITE" id="PS00584">
    <property type="entry name" value="PFKB_KINASES_2"/>
    <property type="match status" value="1"/>
</dbReference>
<dbReference type="InterPro" id="IPR002173">
    <property type="entry name" value="Carboh/pur_kinase_PfkB_CS"/>
</dbReference>
<feature type="binding site" evidence="12">
    <location>
        <position position="254"/>
    </location>
    <ligand>
        <name>K(+)</name>
        <dbReference type="ChEBI" id="CHEBI:29103"/>
    </ligand>
</feature>
<dbReference type="SUPFAM" id="SSF53613">
    <property type="entry name" value="Ribokinase-like"/>
    <property type="match status" value="1"/>
</dbReference>
<feature type="binding site" evidence="12">
    <location>
        <begin position="15"/>
        <end position="17"/>
    </location>
    <ligand>
        <name>substrate</name>
    </ligand>
</feature>
<evidence type="ECO:0000256" key="3">
    <source>
        <dbReference type="ARBA" id="ARBA00016943"/>
    </source>
</evidence>
<reference evidence="14" key="1">
    <citation type="journal article" date="2020" name="mSystems">
        <title>Genome- and Community-Level Interaction Insights into Carbon Utilization and Element Cycling Functions of Hydrothermarchaeota in Hydrothermal Sediment.</title>
        <authorList>
            <person name="Zhou Z."/>
            <person name="Liu Y."/>
            <person name="Xu W."/>
            <person name="Pan J."/>
            <person name="Luo Z.H."/>
            <person name="Li M."/>
        </authorList>
    </citation>
    <scope>NUCLEOTIDE SEQUENCE [LARGE SCALE GENOMIC DNA]</scope>
    <source>
        <strain evidence="14">SpSt-855</strain>
    </source>
</reference>
<keyword evidence="12" id="KW-0963">Cytoplasm</keyword>
<evidence type="ECO:0000259" key="13">
    <source>
        <dbReference type="Pfam" id="PF00294"/>
    </source>
</evidence>
<dbReference type="CDD" id="cd01174">
    <property type="entry name" value="ribokinase"/>
    <property type="match status" value="1"/>
</dbReference>
<feature type="binding site" evidence="12">
    <location>
        <begin position="43"/>
        <end position="47"/>
    </location>
    <ligand>
        <name>substrate</name>
    </ligand>
</feature>
<keyword evidence="8 12" id="KW-0067">ATP-binding</keyword>
<dbReference type="NCBIfam" id="TIGR02152">
    <property type="entry name" value="D_ribokin_bact"/>
    <property type="match status" value="1"/>
</dbReference>
<proteinExistence type="inferred from homology"/>
<keyword evidence="9 12" id="KW-0460">Magnesium</keyword>
<evidence type="ECO:0000256" key="7">
    <source>
        <dbReference type="ARBA" id="ARBA00022777"/>
    </source>
</evidence>
<organism evidence="14">
    <name type="scientific">Acidobacterium capsulatum</name>
    <dbReference type="NCBI Taxonomy" id="33075"/>
    <lineage>
        <taxon>Bacteria</taxon>
        <taxon>Pseudomonadati</taxon>
        <taxon>Acidobacteriota</taxon>
        <taxon>Terriglobia</taxon>
        <taxon>Terriglobales</taxon>
        <taxon>Acidobacteriaceae</taxon>
        <taxon>Acidobacterium</taxon>
    </lineage>
</organism>
<keyword evidence="7 12" id="KW-0418">Kinase</keyword>
<evidence type="ECO:0000256" key="2">
    <source>
        <dbReference type="ARBA" id="ARBA00012035"/>
    </source>
</evidence>